<dbReference type="RefSeq" id="WP_082150752.1">
    <property type="nucleotide sequence ID" value="NZ_FNRS01000001.1"/>
</dbReference>
<dbReference type="CDD" id="cd16441">
    <property type="entry name" value="beta_Kdo_transferase_KpsS"/>
    <property type="match status" value="1"/>
</dbReference>
<reference evidence="1 2" key="1">
    <citation type="submission" date="2016-10" db="EMBL/GenBank/DDBJ databases">
        <authorList>
            <person name="Varghese N."/>
            <person name="Submissions S."/>
        </authorList>
    </citation>
    <scope>NUCLEOTIDE SEQUENCE [LARGE SCALE GENOMIC DNA]</scope>
    <source>
        <strain evidence="1 2">BS3652</strain>
    </source>
</reference>
<name>A0A1H4TEM9_PSETA</name>
<organism evidence="1 2">
    <name type="scientific">Pseudomonas taetrolens</name>
    <dbReference type="NCBI Taxonomy" id="47884"/>
    <lineage>
        <taxon>Bacteria</taxon>
        <taxon>Pseudomonadati</taxon>
        <taxon>Pseudomonadota</taxon>
        <taxon>Gammaproteobacteria</taxon>
        <taxon>Pseudomonadales</taxon>
        <taxon>Pseudomonadaceae</taxon>
        <taxon>Pseudomonas</taxon>
    </lineage>
</organism>
<accession>A0A1H4TEM9</accession>
<keyword evidence="2" id="KW-1185">Reference proteome</keyword>
<evidence type="ECO:0000313" key="2">
    <source>
        <dbReference type="Proteomes" id="UP000183155"/>
    </source>
</evidence>
<proteinExistence type="predicted"/>
<sequence length="437" mass="48697">MAGFDTALEQFVGQNAPEKLKARAPNPSLTPVSHSFLFLQGVSSPFFARLTKSLREIGQQVQCVNFNVGDVLYSPGARTFCSAHAGELEAFYSRTFHQLDVTDLVLFGDCRPVHLPAIALARRLGIRVHVFEEGYFRPYWITLERDGVNNNSQLPNDPDWYREVGKFIPRYDNGTAFKQSFLTRATHDVLYHCGGALNKLCFPNYRTHAPFTAATEYVGYIRRGARLLLSGARDDALVAQVARERNPTFLLPLQLDSDAQIKDHSPFNNMSEVIDHVLASFAAHAPGDARLVVKDHPLTPGLVNYQRITKTLARHYDVVDRVDFLDSGHMPTLLSHIAGMITVNSTAGASALLHKRPTFALANPIYALHGLTQPGSLDDFWAHPIEPDMALFHHFRNTVIHTTQINGGFYSRSGIDLAVNQCLDVLMAKTSRIESFL</sequence>
<evidence type="ECO:0000313" key="1">
    <source>
        <dbReference type="EMBL" id="SEC54916.1"/>
    </source>
</evidence>
<dbReference type="Pfam" id="PF05159">
    <property type="entry name" value="Capsule_synth"/>
    <property type="match status" value="1"/>
</dbReference>
<dbReference type="Proteomes" id="UP000183155">
    <property type="component" value="Unassembled WGS sequence"/>
</dbReference>
<dbReference type="InterPro" id="IPR007833">
    <property type="entry name" value="Capsule_polysaccharide_synth"/>
</dbReference>
<comment type="caution">
    <text evidence="1">The sequence shown here is derived from an EMBL/GenBank/DDBJ whole genome shotgun (WGS) entry which is preliminary data.</text>
</comment>
<gene>
    <name evidence="1" type="ORF">SAMN04490203_2625</name>
</gene>
<dbReference type="EMBL" id="FNRS01000001">
    <property type="protein sequence ID" value="SEC54916.1"/>
    <property type="molecule type" value="Genomic_DNA"/>
</dbReference>
<protein>
    <submittedName>
        <fullName evidence="1">Capsular polysaccharide export protein</fullName>
    </submittedName>
</protein>